<evidence type="ECO:0000313" key="2">
    <source>
        <dbReference type="EMBL" id="KAL1023239.1"/>
    </source>
</evidence>
<evidence type="ECO:0000256" key="1">
    <source>
        <dbReference type="SAM" id="MobiDB-lite"/>
    </source>
</evidence>
<sequence>MDCDKNNDLQRSGKTTFSFQSTTDLQDIDRLSVLCDTPGDHSFCVNVSAVSREPAGLSSYHQPQLCSAPSFLRDPASAPAVPPPLHPHTGSAPAARPGGPLQEHPGRSQGLQPGDHQ</sequence>
<gene>
    <name evidence="2" type="ORF">UPYG_G00038140</name>
</gene>
<feature type="region of interest" description="Disordered" evidence="1">
    <location>
        <begin position="70"/>
        <end position="117"/>
    </location>
</feature>
<dbReference type="AlphaFoldDB" id="A0ABD0XPD3"/>
<comment type="caution">
    <text evidence="2">The sequence shown here is derived from an EMBL/GenBank/DDBJ whole genome shotgun (WGS) entry which is preliminary data.</text>
</comment>
<accession>A0ABD0XPD3</accession>
<name>A0ABD0XPD3_UMBPY</name>
<dbReference type="EMBL" id="JAGEUA010000001">
    <property type="protein sequence ID" value="KAL1023239.1"/>
    <property type="molecule type" value="Genomic_DNA"/>
</dbReference>
<protein>
    <submittedName>
        <fullName evidence="2">Uncharacterized protein</fullName>
    </submittedName>
</protein>
<keyword evidence="3" id="KW-1185">Reference proteome</keyword>
<reference evidence="2 3" key="1">
    <citation type="submission" date="2024-06" db="EMBL/GenBank/DDBJ databases">
        <authorList>
            <person name="Pan Q."/>
            <person name="Wen M."/>
            <person name="Jouanno E."/>
            <person name="Zahm M."/>
            <person name="Klopp C."/>
            <person name="Cabau C."/>
            <person name="Louis A."/>
            <person name="Berthelot C."/>
            <person name="Parey E."/>
            <person name="Roest Crollius H."/>
            <person name="Montfort J."/>
            <person name="Robinson-Rechavi M."/>
            <person name="Bouchez O."/>
            <person name="Lampietro C."/>
            <person name="Lopez Roques C."/>
            <person name="Donnadieu C."/>
            <person name="Postlethwait J."/>
            <person name="Bobe J."/>
            <person name="Verreycken H."/>
            <person name="Guiguen Y."/>
        </authorList>
    </citation>
    <scope>NUCLEOTIDE SEQUENCE [LARGE SCALE GENOMIC DNA]</scope>
    <source>
        <strain evidence="2">Up_M1</strain>
        <tissue evidence="2">Testis</tissue>
    </source>
</reference>
<proteinExistence type="predicted"/>
<evidence type="ECO:0000313" key="3">
    <source>
        <dbReference type="Proteomes" id="UP001557470"/>
    </source>
</evidence>
<organism evidence="2 3">
    <name type="scientific">Umbra pygmaea</name>
    <name type="common">Eastern mudminnow</name>
    <dbReference type="NCBI Taxonomy" id="75934"/>
    <lineage>
        <taxon>Eukaryota</taxon>
        <taxon>Metazoa</taxon>
        <taxon>Chordata</taxon>
        <taxon>Craniata</taxon>
        <taxon>Vertebrata</taxon>
        <taxon>Euteleostomi</taxon>
        <taxon>Actinopterygii</taxon>
        <taxon>Neopterygii</taxon>
        <taxon>Teleostei</taxon>
        <taxon>Protacanthopterygii</taxon>
        <taxon>Esociformes</taxon>
        <taxon>Umbridae</taxon>
        <taxon>Umbra</taxon>
    </lineage>
</organism>
<dbReference type="Proteomes" id="UP001557470">
    <property type="component" value="Unassembled WGS sequence"/>
</dbReference>